<reference evidence="2" key="1">
    <citation type="submission" date="2014-03" db="EMBL/GenBank/DDBJ databases">
        <authorList>
            <person name="Aksoy S."/>
            <person name="Warren W."/>
            <person name="Wilson R.K."/>
        </authorList>
    </citation>
    <scope>NUCLEOTIDE SEQUENCE [LARGE SCALE GENOMIC DNA]</scope>
    <source>
        <strain evidence="2">IAEA</strain>
    </source>
</reference>
<organism evidence="1 2">
    <name type="scientific">Glossina pallidipes</name>
    <name type="common">Tsetse fly</name>
    <dbReference type="NCBI Taxonomy" id="7398"/>
    <lineage>
        <taxon>Eukaryota</taxon>
        <taxon>Metazoa</taxon>
        <taxon>Ecdysozoa</taxon>
        <taxon>Arthropoda</taxon>
        <taxon>Hexapoda</taxon>
        <taxon>Insecta</taxon>
        <taxon>Pterygota</taxon>
        <taxon>Neoptera</taxon>
        <taxon>Endopterygota</taxon>
        <taxon>Diptera</taxon>
        <taxon>Brachycera</taxon>
        <taxon>Muscomorpha</taxon>
        <taxon>Hippoboscoidea</taxon>
        <taxon>Glossinidae</taxon>
        <taxon>Glossina</taxon>
    </lineage>
</organism>
<proteinExistence type="predicted"/>
<protein>
    <submittedName>
        <fullName evidence="1">Uncharacterized protein</fullName>
    </submittedName>
</protein>
<sequence>MQNDEHVFETVRTKSVEKTSNSQTKFYTVLTASKSCLTHGLLPKSCIQQATSNSSLFFKLEDKDSASPKLCSAGTKIDMPSPQKHMLVSKGEILALYRLHNNLMKLNIIGSEAICIVQLTATAKLDGRPHLLFYGDFPPTDYLKCLMSYVCKCVYAFICIQMPFALYIQSKFMTGTLTTAHSPRTPLFVTTAWT</sequence>
<evidence type="ECO:0000313" key="1">
    <source>
        <dbReference type="EnsemblMetazoa" id="GPAI044004-PA"/>
    </source>
</evidence>
<accession>A0A1B0AFG0</accession>
<reference evidence="1" key="2">
    <citation type="submission" date="2020-05" db="UniProtKB">
        <authorList>
            <consortium name="EnsemblMetazoa"/>
        </authorList>
    </citation>
    <scope>IDENTIFICATION</scope>
    <source>
        <strain evidence="1">IAEA</strain>
    </source>
</reference>
<name>A0A1B0AFG0_GLOPL</name>
<evidence type="ECO:0000313" key="2">
    <source>
        <dbReference type="Proteomes" id="UP000092445"/>
    </source>
</evidence>
<dbReference type="AlphaFoldDB" id="A0A1B0AFG0"/>
<keyword evidence="2" id="KW-1185">Reference proteome</keyword>
<dbReference type="VEuPathDB" id="VectorBase:GPAI044004"/>
<dbReference type="EnsemblMetazoa" id="GPAI044004-RA">
    <property type="protein sequence ID" value="GPAI044004-PA"/>
    <property type="gene ID" value="GPAI044004"/>
</dbReference>
<dbReference type="Proteomes" id="UP000092445">
    <property type="component" value="Unassembled WGS sequence"/>
</dbReference>